<keyword evidence="9 10" id="KW-0472">Membrane</keyword>
<name>A0A7S0KQC6_9CHLO</name>
<evidence type="ECO:0000256" key="10">
    <source>
        <dbReference type="RuleBase" id="RU363060"/>
    </source>
</evidence>
<comment type="similarity">
    <text evidence="3 10">Belongs to the V-ATPase proteolipid subunit family.</text>
</comment>
<dbReference type="GO" id="GO:0046961">
    <property type="term" value="F:proton-transporting ATPase activity, rotational mechanism"/>
    <property type="evidence" value="ECO:0007669"/>
    <property type="project" value="InterPro"/>
</dbReference>
<evidence type="ECO:0000256" key="6">
    <source>
        <dbReference type="ARBA" id="ARBA00022781"/>
    </source>
</evidence>
<dbReference type="AlphaFoldDB" id="A0A7S0KQC6"/>
<comment type="subunit">
    <text evidence="10">V-ATPase is a heteromultimeric enzyme composed of a peripheral catalytic V1 complex attached to an integral membrane V0 proton pore complex.</text>
</comment>
<evidence type="ECO:0000256" key="1">
    <source>
        <dbReference type="ARBA" id="ARBA00002481"/>
    </source>
</evidence>
<evidence type="ECO:0000259" key="11">
    <source>
        <dbReference type="Pfam" id="PF00137"/>
    </source>
</evidence>
<feature type="domain" description="V-ATPase proteolipid subunit C-like" evidence="11">
    <location>
        <begin position="56"/>
        <end position="115"/>
    </location>
</feature>
<dbReference type="Pfam" id="PF00137">
    <property type="entry name" value="ATP-synt_C"/>
    <property type="match status" value="2"/>
</dbReference>
<proteinExistence type="inferred from homology"/>
<evidence type="ECO:0000256" key="3">
    <source>
        <dbReference type="ARBA" id="ARBA00007296"/>
    </source>
</evidence>
<keyword evidence="4 10" id="KW-0813">Transport</keyword>
<sequence length="211" mass="21890">MPGILHERSIPVVAALWTFTLFLIVRGTRGSDDVLIDWGRLWLLFARINPYFFSALGIAGSVGLSVAGAAWGIFITGSSLLGAAVHAPRITSKNLISVIFVEAAAIYGVIVAIILSTKLDYVPPDPDTGAFHASTMLAGYAVFASGMTCGLCNLVCGICVGVVGSACAIADAANPTLFVKILVIEIFGSAIGLFGVIVAIILSSNAVFDKV</sequence>
<dbReference type="PANTHER" id="PTHR10263">
    <property type="entry name" value="V-TYPE PROTON ATPASE PROTEOLIPID SUBUNIT"/>
    <property type="match status" value="1"/>
</dbReference>
<keyword evidence="6" id="KW-0375">Hydrogen ion transport</keyword>
<feature type="transmembrane region" description="Helical" evidence="10">
    <location>
        <begin position="95"/>
        <end position="117"/>
    </location>
</feature>
<accession>A0A7S0KQC6</accession>
<dbReference type="InterPro" id="IPR002379">
    <property type="entry name" value="ATPase_proteolipid_c-like_dom"/>
</dbReference>
<keyword evidence="8 10" id="KW-0406">Ion transport</keyword>
<evidence type="ECO:0000313" key="12">
    <source>
        <dbReference type="EMBL" id="CAD8589283.1"/>
    </source>
</evidence>
<reference evidence="12" key="1">
    <citation type="submission" date="2021-01" db="EMBL/GenBank/DDBJ databases">
        <authorList>
            <person name="Corre E."/>
            <person name="Pelletier E."/>
            <person name="Niang G."/>
            <person name="Scheremetjew M."/>
            <person name="Finn R."/>
            <person name="Kale V."/>
            <person name="Holt S."/>
            <person name="Cochrane G."/>
            <person name="Meng A."/>
            <person name="Brown T."/>
            <person name="Cohen L."/>
        </authorList>
    </citation>
    <scope>NUCLEOTIDE SEQUENCE</scope>
    <source>
        <strain evidence="12">Clade-D-RCC2572</strain>
    </source>
</reference>
<evidence type="ECO:0000256" key="4">
    <source>
        <dbReference type="ARBA" id="ARBA00022448"/>
    </source>
</evidence>
<dbReference type="CDD" id="cd18177">
    <property type="entry name" value="ATP-synt_Vo_c_ATP6F_rpt1"/>
    <property type="match status" value="1"/>
</dbReference>
<feature type="transmembrane region" description="Helical" evidence="10">
    <location>
        <begin position="51"/>
        <end position="74"/>
    </location>
</feature>
<organism evidence="12">
    <name type="scientific">Ostreococcus mediterraneus</name>
    <dbReference type="NCBI Taxonomy" id="1486918"/>
    <lineage>
        <taxon>Eukaryota</taxon>
        <taxon>Viridiplantae</taxon>
        <taxon>Chlorophyta</taxon>
        <taxon>Mamiellophyceae</taxon>
        <taxon>Mamiellales</taxon>
        <taxon>Bathycoccaceae</taxon>
        <taxon>Ostreococcus</taxon>
    </lineage>
</organism>
<dbReference type="PRINTS" id="PR00122">
    <property type="entry name" value="VACATPASE"/>
</dbReference>
<feature type="transmembrane region" description="Helical" evidence="10">
    <location>
        <begin position="137"/>
        <end position="170"/>
    </location>
</feature>
<feature type="domain" description="V-ATPase proteolipid subunit C-like" evidence="11">
    <location>
        <begin position="143"/>
        <end position="202"/>
    </location>
</feature>
<dbReference type="InterPro" id="IPR000245">
    <property type="entry name" value="ATPase_proteolipid_csu"/>
</dbReference>
<keyword evidence="5 10" id="KW-0812">Transmembrane</keyword>
<comment type="function">
    <text evidence="1 10">Proton-conducting pore forming subunit of the membrane integral V0 complex of vacuolar ATPase. V-ATPase is responsible for acidifying a variety of intracellular compartments in eukaryotic cells.</text>
</comment>
<dbReference type="Gene3D" id="1.20.120.610">
    <property type="entry name" value="lithium bound rotor ring of v- atpase"/>
    <property type="match status" value="1"/>
</dbReference>
<evidence type="ECO:0000256" key="5">
    <source>
        <dbReference type="ARBA" id="ARBA00022692"/>
    </source>
</evidence>
<dbReference type="FunFam" id="1.20.120.610:FF:000002">
    <property type="entry name" value="V-type proton ATPase proteolipid subunit"/>
    <property type="match status" value="1"/>
</dbReference>
<dbReference type="InterPro" id="IPR035921">
    <property type="entry name" value="F/V-ATP_Csub_sf"/>
</dbReference>
<evidence type="ECO:0000256" key="2">
    <source>
        <dbReference type="ARBA" id="ARBA00004141"/>
    </source>
</evidence>
<dbReference type="EMBL" id="HBEW01008788">
    <property type="protein sequence ID" value="CAD8589283.1"/>
    <property type="molecule type" value="Transcribed_RNA"/>
</dbReference>
<dbReference type="GO" id="GO:0033179">
    <property type="term" value="C:proton-transporting V-type ATPase, V0 domain"/>
    <property type="evidence" value="ECO:0007669"/>
    <property type="project" value="InterPro"/>
</dbReference>
<keyword evidence="7 10" id="KW-1133">Transmembrane helix</keyword>
<evidence type="ECO:0000256" key="8">
    <source>
        <dbReference type="ARBA" id="ARBA00023065"/>
    </source>
</evidence>
<protein>
    <recommendedName>
        <fullName evidence="11">V-ATPase proteolipid subunit C-like domain-containing protein</fullName>
    </recommendedName>
</protein>
<evidence type="ECO:0000256" key="9">
    <source>
        <dbReference type="ARBA" id="ARBA00023136"/>
    </source>
</evidence>
<evidence type="ECO:0000256" key="7">
    <source>
        <dbReference type="ARBA" id="ARBA00022989"/>
    </source>
</evidence>
<comment type="subcellular location">
    <subcellularLocation>
        <location evidence="2">Membrane</location>
        <topology evidence="2">Multi-pass membrane protein</topology>
    </subcellularLocation>
</comment>
<dbReference type="SUPFAM" id="SSF81333">
    <property type="entry name" value="F1F0 ATP synthase subunit C"/>
    <property type="match status" value="2"/>
</dbReference>
<dbReference type="CDD" id="cd18178">
    <property type="entry name" value="ATP-synt_Vo_c_ATP6F_rpt2"/>
    <property type="match status" value="1"/>
</dbReference>
<feature type="transmembrane region" description="Helical" evidence="10">
    <location>
        <begin position="177"/>
        <end position="202"/>
    </location>
</feature>
<gene>
    <name evidence="12" type="ORF">OMED0929_LOCUS7400</name>
</gene>